<gene>
    <name evidence="1" type="ORF">J1TS3_37680</name>
</gene>
<protein>
    <submittedName>
        <fullName evidence="1">Uncharacterized protein</fullName>
    </submittedName>
</protein>
<keyword evidence="2" id="KW-1185">Reference proteome</keyword>
<evidence type="ECO:0000313" key="1">
    <source>
        <dbReference type="EMBL" id="GIN22634.1"/>
    </source>
</evidence>
<dbReference type="RefSeq" id="WP_212963746.1">
    <property type="nucleotide sequence ID" value="NZ_BOQT01000018.1"/>
</dbReference>
<name>A0ABQ4KA89_9BACI</name>
<dbReference type="Proteomes" id="UP000680279">
    <property type="component" value="Unassembled WGS sequence"/>
</dbReference>
<reference evidence="1 2" key="1">
    <citation type="submission" date="2021-03" db="EMBL/GenBank/DDBJ databases">
        <title>Antimicrobial resistance genes in bacteria isolated from Japanese honey, and their potential for conferring macrolide and lincosamide resistance in the American foulbrood pathogen Paenibacillus larvae.</title>
        <authorList>
            <person name="Okamoto M."/>
            <person name="Kumagai M."/>
            <person name="Kanamori H."/>
            <person name="Takamatsu D."/>
        </authorList>
    </citation>
    <scope>NUCLEOTIDE SEQUENCE [LARGE SCALE GENOMIC DNA]</scope>
    <source>
        <strain evidence="1 2">J1TS3</strain>
    </source>
</reference>
<evidence type="ECO:0000313" key="2">
    <source>
        <dbReference type="Proteomes" id="UP000680279"/>
    </source>
</evidence>
<sequence length="114" mass="13198">MIKGVIKSALFMVSITGMDGNVYLDNGEQFNTIEKDGFMILDREYTEEYQSAIVCDIVGHDSVSFEYDDQWRVCQNSYDKDDYVIVENKKTMNEGDKYLVELEHDEIVDMAKVD</sequence>
<accession>A0ABQ4KA89</accession>
<dbReference type="EMBL" id="BOQT01000018">
    <property type="protein sequence ID" value="GIN22634.1"/>
    <property type="molecule type" value="Genomic_DNA"/>
</dbReference>
<organism evidence="1 2">
    <name type="scientific">Siminovitchia fordii</name>
    <dbReference type="NCBI Taxonomy" id="254759"/>
    <lineage>
        <taxon>Bacteria</taxon>
        <taxon>Bacillati</taxon>
        <taxon>Bacillota</taxon>
        <taxon>Bacilli</taxon>
        <taxon>Bacillales</taxon>
        <taxon>Bacillaceae</taxon>
        <taxon>Siminovitchia</taxon>
    </lineage>
</organism>
<proteinExistence type="predicted"/>
<comment type="caution">
    <text evidence="1">The sequence shown here is derived from an EMBL/GenBank/DDBJ whole genome shotgun (WGS) entry which is preliminary data.</text>
</comment>